<dbReference type="Pfam" id="PF13091">
    <property type="entry name" value="PLDc_2"/>
    <property type="match status" value="1"/>
</dbReference>
<dbReference type="SUPFAM" id="SSF56024">
    <property type="entry name" value="Phospholipase D/nuclease"/>
    <property type="match status" value="1"/>
</dbReference>
<name>A0A1N7KV92_9BACT</name>
<sequence length="300" mass="35586">MAEFLNTALINQWIPRLINESTNELVIIVPYIKTSENTFNQLLEADTRGIEITIIYRENELSQLEKIKLSQLKNLNLLCHPNIHAKLYMNERNLIICSMNLYEYSERNNREMGVLFNRCYGHSALKNRLNDSKPVKDAIDEIRQIVNASTLDRKSCSTEKFGLNLEILKSTRELAEEEYSYLKEIFNHKKFEFYEENEKLIPIFKNYFDRVDLILGDRASLKLNFDEERKSKIYEKFIPLIEENIIPGFKFYWNNHKSDLMLYRNSKMDTSWDTLSKDDCIIKMKSGVDEIIKLLKPHLY</sequence>
<dbReference type="InterPro" id="IPR059166">
    <property type="entry name" value="PLD-like_cat"/>
</dbReference>
<reference evidence="3" key="1">
    <citation type="submission" date="2017-01" db="EMBL/GenBank/DDBJ databases">
        <authorList>
            <person name="Varghese N."/>
            <person name="Submissions S."/>
        </authorList>
    </citation>
    <scope>NUCLEOTIDE SEQUENCE [LARGE SCALE GENOMIC DNA]</scope>
    <source>
        <strain evidence="3">DSM 46698</strain>
    </source>
</reference>
<dbReference type="EMBL" id="FTOP01000002">
    <property type="protein sequence ID" value="SIS65461.1"/>
    <property type="molecule type" value="Genomic_DNA"/>
</dbReference>
<evidence type="ECO:0000313" key="3">
    <source>
        <dbReference type="Proteomes" id="UP000186026"/>
    </source>
</evidence>
<feature type="domain" description="Phospholipase D-like" evidence="1">
    <location>
        <begin position="16"/>
        <end position="116"/>
    </location>
</feature>
<dbReference type="CDD" id="cd09176">
    <property type="entry name" value="PLDc_unchar6"/>
    <property type="match status" value="1"/>
</dbReference>
<protein>
    <submittedName>
        <fullName evidence="2">PLD-like domain-containing protein</fullName>
    </submittedName>
</protein>
<evidence type="ECO:0000313" key="2">
    <source>
        <dbReference type="EMBL" id="SIS65461.1"/>
    </source>
</evidence>
<evidence type="ECO:0000259" key="1">
    <source>
        <dbReference type="Pfam" id="PF13091"/>
    </source>
</evidence>
<accession>A0A1N7KV92</accession>
<gene>
    <name evidence="2" type="ORF">SAMN05421761_102369</name>
</gene>
<dbReference type="InterPro" id="IPR025202">
    <property type="entry name" value="PLD-like_dom"/>
</dbReference>
<dbReference type="RefSeq" id="WP_076498750.1">
    <property type="nucleotide sequence ID" value="NZ_FTOP01000002.1"/>
</dbReference>
<proteinExistence type="predicted"/>
<dbReference type="STRING" id="529505.SAMN05421761_102369"/>
<dbReference type="AlphaFoldDB" id="A0A1N7KV92"/>
<dbReference type="Gene3D" id="3.30.870.10">
    <property type="entry name" value="Endonuclease Chain A"/>
    <property type="match status" value="1"/>
</dbReference>
<dbReference type="Proteomes" id="UP000186026">
    <property type="component" value="Unassembled WGS sequence"/>
</dbReference>
<dbReference type="OrthoDB" id="5500241at2"/>
<keyword evidence="3" id="KW-1185">Reference proteome</keyword>
<organism evidence="2 3">
    <name type="scientific">Belliella pelovolcani</name>
    <dbReference type="NCBI Taxonomy" id="529505"/>
    <lineage>
        <taxon>Bacteria</taxon>
        <taxon>Pseudomonadati</taxon>
        <taxon>Bacteroidota</taxon>
        <taxon>Cytophagia</taxon>
        <taxon>Cytophagales</taxon>
        <taxon>Cyclobacteriaceae</taxon>
        <taxon>Belliella</taxon>
    </lineage>
</organism>